<feature type="compositionally biased region" description="Acidic residues" evidence="1">
    <location>
        <begin position="90"/>
        <end position="102"/>
    </location>
</feature>
<name>A0A0H5C3P1_CYBJN</name>
<dbReference type="EMBL" id="CDQK01000003">
    <property type="protein sequence ID" value="CEP22523.1"/>
    <property type="molecule type" value="Genomic_DNA"/>
</dbReference>
<evidence type="ECO:0000256" key="1">
    <source>
        <dbReference type="SAM" id="MobiDB-lite"/>
    </source>
</evidence>
<dbReference type="Proteomes" id="UP000038830">
    <property type="component" value="Unassembled WGS sequence"/>
</dbReference>
<evidence type="ECO:0000313" key="2">
    <source>
        <dbReference type="EMBL" id="CEP22523.1"/>
    </source>
</evidence>
<dbReference type="AlphaFoldDB" id="A0A0H5C3P1"/>
<protein>
    <submittedName>
        <fullName evidence="2">Uncharacterized protein</fullName>
    </submittedName>
</protein>
<evidence type="ECO:0000313" key="3">
    <source>
        <dbReference type="Proteomes" id="UP000038830"/>
    </source>
</evidence>
<proteinExistence type="predicted"/>
<sequence length="120" mass="13724">MKQFNKRTKISNEQEPLISNTKYFDESEIQLAVTLGWDDVAMFSKSVAQLKVPRELWSLVMRLVDLNSNTDFQLINFRSISHKKTSVDSVGDETGEDDDDDNVTPSMLNTEMTNTKFLLS</sequence>
<gene>
    <name evidence="2" type="ORF">BN1211_2897</name>
</gene>
<organism evidence="2 3">
    <name type="scientific">Cyberlindnera jadinii (strain ATCC 18201 / CBS 1600 / BCRC 20928 / JCM 3617 / NBRC 0987 / NRRL Y-1542)</name>
    <name type="common">Torula yeast</name>
    <name type="synonym">Candida utilis</name>
    <dbReference type="NCBI Taxonomy" id="983966"/>
    <lineage>
        <taxon>Eukaryota</taxon>
        <taxon>Fungi</taxon>
        <taxon>Dikarya</taxon>
        <taxon>Ascomycota</taxon>
        <taxon>Saccharomycotina</taxon>
        <taxon>Saccharomycetes</taxon>
        <taxon>Phaffomycetales</taxon>
        <taxon>Phaffomycetaceae</taxon>
        <taxon>Cyberlindnera</taxon>
    </lineage>
</organism>
<reference evidence="3" key="1">
    <citation type="journal article" date="2015" name="J. Biotechnol.">
        <title>The structure of the Cyberlindnera jadinii genome and its relation to Candida utilis analyzed by the occurrence of single nucleotide polymorphisms.</title>
        <authorList>
            <person name="Rupp O."/>
            <person name="Brinkrolf K."/>
            <person name="Buerth C."/>
            <person name="Kunigo M."/>
            <person name="Schneider J."/>
            <person name="Jaenicke S."/>
            <person name="Goesmann A."/>
            <person name="Puehler A."/>
            <person name="Jaeger K.-E."/>
            <person name="Ernst J.F."/>
        </authorList>
    </citation>
    <scope>NUCLEOTIDE SEQUENCE [LARGE SCALE GENOMIC DNA]</scope>
    <source>
        <strain evidence="3">ATCC 18201 / CBS 1600 / BCRC 20928 / JCM 3617 / NBRC 0987 / NRRL Y-1542</strain>
    </source>
</reference>
<feature type="region of interest" description="Disordered" evidence="1">
    <location>
        <begin position="84"/>
        <end position="107"/>
    </location>
</feature>
<accession>A0A0H5C3P1</accession>